<dbReference type="InterPro" id="IPR052173">
    <property type="entry name" value="Beta-lactam_resp_regulator"/>
</dbReference>
<dbReference type="InterPro" id="IPR008756">
    <property type="entry name" value="Peptidase_M56"/>
</dbReference>
<keyword evidence="1" id="KW-0812">Transmembrane</keyword>
<organism evidence="3 4">
    <name type="scientific">Algoriphagus oliviformis</name>
    <dbReference type="NCBI Taxonomy" id="2811231"/>
    <lineage>
        <taxon>Bacteria</taxon>
        <taxon>Pseudomonadati</taxon>
        <taxon>Bacteroidota</taxon>
        <taxon>Cytophagia</taxon>
        <taxon>Cytophagales</taxon>
        <taxon>Cyclobacteriaceae</taxon>
        <taxon>Algoriphagus</taxon>
    </lineage>
</organism>
<dbReference type="Proteomes" id="UP000664317">
    <property type="component" value="Unassembled WGS sequence"/>
</dbReference>
<protein>
    <submittedName>
        <fullName evidence="3">Lipocalin family protein</fullName>
    </submittedName>
</protein>
<comment type="caution">
    <text evidence="3">The sequence shown here is derived from an EMBL/GenBank/DDBJ whole genome shotgun (WGS) entry which is preliminary data.</text>
</comment>
<evidence type="ECO:0000259" key="2">
    <source>
        <dbReference type="Pfam" id="PF05569"/>
    </source>
</evidence>
<dbReference type="Pfam" id="PF05569">
    <property type="entry name" value="Peptidase_M56"/>
    <property type="match status" value="1"/>
</dbReference>
<dbReference type="PANTHER" id="PTHR34978">
    <property type="entry name" value="POSSIBLE SENSOR-TRANSDUCER PROTEIN BLAR"/>
    <property type="match status" value="1"/>
</dbReference>
<feature type="transmembrane region" description="Helical" evidence="1">
    <location>
        <begin position="95"/>
        <end position="119"/>
    </location>
</feature>
<keyword evidence="4" id="KW-1185">Reference proteome</keyword>
<dbReference type="EMBL" id="JAFKCT010000002">
    <property type="protein sequence ID" value="MBN7810533.1"/>
    <property type="molecule type" value="Genomic_DNA"/>
</dbReference>
<accession>A0ABS3C097</accession>
<keyword evidence="1" id="KW-1133">Transmembrane helix</keyword>
<dbReference type="PANTHER" id="PTHR34978:SF3">
    <property type="entry name" value="SLR0241 PROTEIN"/>
    <property type="match status" value="1"/>
</dbReference>
<feature type="transmembrane region" description="Helical" evidence="1">
    <location>
        <begin position="181"/>
        <end position="200"/>
    </location>
</feature>
<name>A0ABS3C097_9BACT</name>
<dbReference type="CDD" id="cd07341">
    <property type="entry name" value="M56_BlaR1_MecR1_like"/>
    <property type="match status" value="1"/>
</dbReference>
<reference evidence="3 4" key="1">
    <citation type="submission" date="2021-03" db="EMBL/GenBank/DDBJ databases">
        <title>novel species isolated from a fishpond in China.</title>
        <authorList>
            <person name="Lu H."/>
            <person name="Cai Z."/>
        </authorList>
    </citation>
    <scope>NUCLEOTIDE SEQUENCE [LARGE SCALE GENOMIC DNA]</scope>
    <source>
        <strain evidence="3 4">H41</strain>
    </source>
</reference>
<keyword evidence="1" id="KW-0472">Membrane</keyword>
<feature type="transmembrane region" description="Helical" evidence="1">
    <location>
        <begin position="267"/>
        <end position="284"/>
    </location>
</feature>
<dbReference type="RefSeq" id="WP_206577318.1">
    <property type="nucleotide sequence ID" value="NZ_JAFKCT010000002.1"/>
</dbReference>
<feature type="domain" description="Peptidase M56" evidence="2">
    <location>
        <begin position="149"/>
        <end position="255"/>
    </location>
</feature>
<evidence type="ECO:0000313" key="3">
    <source>
        <dbReference type="EMBL" id="MBN7810533.1"/>
    </source>
</evidence>
<feature type="transmembrane region" description="Helical" evidence="1">
    <location>
        <begin position="131"/>
        <end position="152"/>
    </location>
</feature>
<sequence length="406" mass="45359">MKAVLEYLIESMLASGLVWLGYRLFLERLTFFSWNRAYLLLGMLLAFSLPLLSIPLSWARPTVVPAILPFADFGQNQESSTQASSALLDWSAGGLLLSCWLGIALLLIARLAIGVLILWRKIRQAERVPKGGLTLAFHTSFSPSSFFGYVLLPQDGLSGEALEQILAHESSHIRHWHSLDLLVLQIVKALFWFNPFLYLLERALKEVHEFQADAEVVKTFEAIPYSRLLVQSLWASQGDFIPSFNQFQTKKRIVMMNKTKSNAKERLRFLMGIPLVVAMLGLFSCQMGSSDEDLVGTWTGTDFEFEQTQGPDLPGVVEGGKNLHVDGKMVLNADKTYEIRDSSRTINGKGVWELDGSVLRTTDDKGNVIEYEVVSSSATKLVTKHHVSLETPMGVLEGTIVLSYEK</sequence>
<feature type="transmembrane region" description="Helical" evidence="1">
    <location>
        <begin position="37"/>
        <end position="58"/>
    </location>
</feature>
<feature type="transmembrane region" description="Helical" evidence="1">
    <location>
        <begin position="6"/>
        <end position="25"/>
    </location>
</feature>
<proteinExistence type="predicted"/>
<gene>
    <name evidence="3" type="ORF">J0A68_06175</name>
</gene>
<evidence type="ECO:0000313" key="4">
    <source>
        <dbReference type="Proteomes" id="UP000664317"/>
    </source>
</evidence>
<evidence type="ECO:0000256" key="1">
    <source>
        <dbReference type="SAM" id="Phobius"/>
    </source>
</evidence>